<feature type="transmembrane region" description="Helical" evidence="2">
    <location>
        <begin position="6"/>
        <end position="26"/>
    </location>
</feature>
<feature type="coiled-coil region" evidence="1">
    <location>
        <begin position="33"/>
        <end position="60"/>
    </location>
</feature>
<accession>A0A8S5SE81</accession>
<keyword evidence="2" id="KW-1133">Transmembrane helix</keyword>
<reference evidence="3" key="1">
    <citation type="journal article" date="2021" name="Proc. Natl. Acad. Sci. U.S.A.">
        <title>A Catalog of Tens of Thousands of Viruses from Human Metagenomes Reveals Hidden Associations with Chronic Diseases.</title>
        <authorList>
            <person name="Tisza M.J."/>
            <person name="Buck C.B."/>
        </authorList>
    </citation>
    <scope>NUCLEOTIDE SEQUENCE</scope>
    <source>
        <strain evidence="3">Ct3q24</strain>
    </source>
</reference>
<keyword evidence="2" id="KW-0472">Membrane</keyword>
<name>A0A8S5SE81_9CAUD</name>
<proteinExistence type="predicted"/>
<evidence type="ECO:0000256" key="2">
    <source>
        <dbReference type="SAM" id="Phobius"/>
    </source>
</evidence>
<evidence type="ECO:0000313" key="3">
    <source>
        <dbReference type="EMBL" id="DAF49356.1"/>
    </source>
</evidence>
<organism evidence="3">
    <name type="scientific">Siphoviridae sp. ct3q24</name>
    <dbReference type="NCBI Taxonomy" id="2827772"/>
    <lineage>
        <taxon>Viruses</taxon>
        <taxon>Duplodnaviria</taxon>
        <taxon>Heunggongvirae</taxon>
        <taxon>Uroviricota</taxon>
        <taxon>Caudoviricetes</taxon>
    </lineage>
</organism>
<protein>
    <submittedName>
        <fullName evidence="3">C4H2 Zinc finger-containing protein</fullName>
    </submittedName>
</protein>
<evidence type="ECO:0000256" key="1">
    <source>
        <dbReference type="SAM" id="Coils"/>
    </source>
</evidence>
<dbReference type="EMBL" id="BK032580">
    <property type="protein sequence ID" value="DAF49356.1"/>
    <property type="molecule type" value="Genomic_DNA"/>
</dbReference>
<sequence length="87" mass="10205">MQPPTIEFLTFALTVVTLVGSWIYYFSKIGVTLELIQKEIKEMSDEIKQSKNDRERTKIDVARLDEGLHTAKTRLDVLEAKWETYRK</sequence>
<keyword evidence="2" id="KW-0812">Transmembrane</keyword>
<keyword evidence="1" id="KW-0175">Coiled coil</keyword>